<feature type="compositionally biased region" description="Polar residues" evidence="10">
    <location>
        <begin position="248"/>
        <end position="265"/>
    </location>
</feature>
<keyword evidence="7 9" id="KW-0175">Coiled coil</keyword>
<proteinExistence type="inferred from homology"/>
<dbReference type="AlphaFoldDB" id="A0A9W7FAD1"/>
<reference evidence="12" key="1">
    <citation type="journal article" date="2023" name="Commun. Biol.">
        <title>Genome analysis of Parmales, the sister group of diatoms, reveals the evolutionary specialization of diatoms from phago-mixotrophs to photoautotrophs.</title>
        <authorList>
            <person name="Ban H."/>
            <person name="Sato S."/>
            <person name="Yoshikawa S."/>
            <person name="Yamada K."/>
            <person name="Nakamura Y."/>
            <person name="Ichinomiya M."/>
            <person name="Sato N."/>
            <person name="Blanc-Mathieu R."/>
            <person name="Endo H."/>
            <person name="Kuwata A."/>
            <person name="Ogata H."/>
        </authorList>
    </citation>
    <scope>NUCLEOTIDE SEQUENCE [LARGE SCALE GENOMIC DNA]</scope>
    <source>
        <strain evidence="12">NIES 3700</strain>
    </source>
</reference>
<gene>
    <name evidence="11" type="ORF">TrLO_g8047</name>
</gene>
<evidence type="ECO:0000256" key="3">
    <source>
        <dbReference type="ARBA" id="ARBA00021406"/>
    </source>
</evidence>
<evidence type="ECO:0000256" key="5">
    <source>
        <dbReference type="ARBA" id="ARBA00022701"/>
    </source>
</evidence>
<feature type="compositionally biased region" description="Basic and acidic residues" evidence="10">
    <location>
        <begin position="157"/>
        <end position="166"/>
    </location>
</feature>
<feature type="compositionally biased region" description="Polar residues" evidence="10">
    <location>
        <begin position="302"/>
        <end position="315"/>
    </location>
</feature>
<dbReference type="OrthoDB" id="2157184at2759"/>
<feature type="compositionally biased region" description="Polar residues" evidence="10">
    <location>
        <begin position="193"/>
        <end position="219"/>
    </location>
</feature>
<dbReference type="GO" id="GO:0060271">
    <property type="term" value="P:cilium assembly"/>
    <property type="evidence" value="ECO:0007669"/>
    <property type="project" value="TreeGrafter"/>
</dbReference>
<feature type="region of interest" description="Disordered" evidence="10">
    <location>
        <begin position="770"/>
        <end position="799"/>
    </location>
</feature>
<dbReference type="GO" id="GO:0005814">
    <property type="term" value="C:centriole"/>
    <property type="evidence" value="ECO:0007669"/>
    <property type="project" value="UniProtKB-SubCell"/>
</dbReference>
<feature type="compositionally biased region" description="Basic and acidic residues" evidence="10">
    <location>
        <begin position="35"/>
        <end position="63"/>
    </location>
</feature>
<evidence type="ECO:0000313" key="11">
    <source>
        <dbReference type="EMBL" id="GMI06754.1"/>
    </source>
</evidence>
<feature type="compositionally biased region" description="Basic and acidic residues" evidence="10">
    <location>
        <begin position="773"/>
        <end position="799"/>
    </location>
</feature>
<comment type="similarity">
    <text evidence="2">Belongs to the CEP162 family.</text>
</comment>
<keyword evidence="5" id="KW-0493">Microtubule</keyword>
<feature type="compositionally biased region" description="Acidic residues" evidence="10">
    <location>
        <begin position="1"/>
        <end position="13"/>
    </location>
</feature>
<comment type="caution">
    <text evidence="11">The sequence shown here is derived from an EMBL/GenBank/DDBJ whole genome shotgun (WGS) entry which is preliminary data.</text>
</comment>
<evidence type="ECO:0000256" key="10">
    <source>
        <dbReference type="SAM" id="MobiDB-lite"/>
    </source>
</evidence>
<accession>A0A9W7FAD1</accession>
<feature type="compositionally biased region" description="Polar residues" evidence="10">
    <location>
        <begin position="79"/>
        <end position="95"/>
    </location>
</feature>
<feature type="coiled-coil region" evidence="9">
    <location>
        <begin position="437"/>
        <end position="478"/>
    </location>
</feature>
<keyword evidence="12" id="KW-1185">Reference proteome</keyword>
<keyword evidence="8" id="KW-0206">Cytoskeleton</keyword>
<evidence type="ECO:0000256" key="6">
    <source>
        <dbReference type="ARBA" id="ARBA00022794"/>
    </source>
</evidence>
<evidence type="ECO:0000256" key="2">
    <source>
        <dbReference type="ARBA" id="ARBA00009485"/>
    </source>
</evidence>
<comment type="subcellular location">
    <subcellularLocation>
        <location evidence="1">Cytoplasm</location>
        <location evidence="1">Cytoskeleton</location>
        <location evidence="1">Microtubule organizing center</location>
        <location evidence="1">Centrosome</location>
        <location evidence="1">Centriole</location>
    </subcellularLocation>
</comment>
<keyword evidence="6" id="KW-0970">Cilium biogenesis/degradation</keyword>
<dbReference type="PANTHER" id="PTHR34031">
    <property type="entry name" value="CENTROSOMAL PROTEIN OF 162 KDA"/>
    <property type="match status" value="1"/>
</dbReference>
<dbReference type="Proteomes" id="UP001165122">
    <property type="component" value="Unassembled WGS sequence"/>
</dbReference>
<name>A0A9W7FAD1_9STRA</name>
<evidence type="ECO:0000256" key="4">
    <source>
        <dbReference type="ARBA" id="ARBA00022490"/>
    </source>
</evidence>
<dbReference type="GO" id="GO:0005879">
    <property type="term" value="C:axonemal microtubule"/>
    <property type="evidence" value="ECO:0007669"/>
    <property type="project" value="TreeGrafter"/>
</dbReference>
<dbReference type="PANTHER" id="PTHR34031:SF1">
    <property type="entry name" value="CENTROSOMAL PROTEIN OF 162 KDA"/>
    <property type="match status" value="1"/>
</dbReference>
<feature type="coiled-coil region" evidence="9">
    <location>
        <begin position="1029"/>
        <end position="1211"/>
    </location>
</feature>
<feature type="compositionally biased region" description="Polar residues" evidence="10">
    <location>
        <begin position="231"/>
        <end position="240"/>
    </location>
</feature>
<evidence type="ECO:0000256" key="7">
    <source>
        <dbReference type="ARBA" id="ARBA00023054"/>
    </source>
</evidence>
<evidence type="ECO:0000313" key="12">
    <source>
        <dbReference type="Proteomes" id="UP001165122"/>
    </source>
</evidence>
<keyword evidence="4" id="KW-0963">Cytoplasm</keyword>
<sequence length="1232" mass="138064">MFSAGDDNDEDDPYANMGDVSKMLKREKSGKKKKEKLERDEALKKKREELERRKSMTSEERVKSILKTAESEAEATTTKPSKSKNQTKQETSKSNDFAEYAKELEALRTGKDEDYAGVAQDESLDGLGKTDPLDGTGMVRFGSMDGANAVSMIQKNNDQEDTKDDSLQAFLEEDSESDTDREPTPNKSIVEPQPSNKFSNKDSTTPVQSTRNSVDTTMSTPPPPPPEDTESNSVMSSKASTPKGEGSQVDSVMSSAPPTYSSAGFNSGEFKTGEFKSQTGEFKTSKTVASSFKTSTSVASSIPTNRASQMSKTSVSSSPPPPPPTNQSLQASKSLTSQHNQLQKSVDNLYKSSEQYSRMGASAGGGLTSYDSAQLSTADTLGAAALQLEKDRSKLREQRTRLQTRELDLARAQSSFADSVRLSRDFESNPIENANIVEKLQSTVEALTREKEAMLLDLDDARSEIYDLRRQLEAEKKTEKEKGDIKEALGKAKGGDVTIPKEELEGYKKQMEQQETLITGFQKENEKLVTELRNKEDKWKREKGSILKDRESLNIKANKWKNDLASVSQSQQNMAEMRSALRSTLDAEQIVGEMREELGAVKDKLSRNQELKFEIDKLRKHKKEQMFKNEGLNADMMEHTEKDISMLKSLLKQERAIHGQEIERLGGKLRWYTQNQELVDRDAAILEEQNTLIAKLRAQLNTRGGQMEDTLTAADTVSAEHKSNANAGNVNKKWAKKVKDLEVQVKDLQEALNRRHPDSISNLIRAIGPSESTEFRSKQSNAETKRLRQEVDSVKEDSERRLRSLRQEYEKMKMGFEGQIKGLRREVNINTKDIKANGNAAVSAASAAPDNDTIEKLRAYYTKKIQDQEKKYDAQLRVAKRGNVGKETKATASGDRNVTYERVQELEAMLAKQKEMIRMMETSSNLRSSSDSQRQRDSDSKAGMLEGRARMAEKEAEAFKVKLAAAEARLDVTQKLSEEQSRVMMEKAAVRSSAEGLNNSMNMSRTQDTNLTIEVGTTGGVPPPMPMKNALHEAELKQAQVEMEVKKRDYEHKINQLQKDLLEANKNLAQFQQQLFQQSNQLQQENMGKEHEYMAQAQRLELAAQSAQMNAAMLQNQVTQLKQDNAECNRRLAAVKSNPTISQFGDLAQRLTDLERRANNRTEELEEVIRSNKESNRREAGRLQQLHAEEIEEKDRQIRFFKKQLDELMEELRSYGVGVGGGFSGGSGGLTA</sequence>
<dbReference type="InterPro" id="IPR038774">
    <property type="entry name" value="CEP162-like"/>
</dbReference>
<dbReference type="EMBL" id="BRXW01000104">
    <property type="protein sequence ID" value="GMI06754.1"/>
    <property type="molecule type" value="Genomic_DNA"/>
</dbReference>
<organism evidence="11 12">
    <name type="scientific">Triparma laevis f. longispina</name>
    <dbReference type="NCBI Taxonomy" id="1714387"/>
    <lineage>
        <taxon>Eukaryota</taxon>
        <taxon>Sar</taxon>
        <taxon>Stramenopiles</taxon>
        <taxon>Ochrophyta</taxon>
        <taxon>Bolidophyceae</taxon>
        <taxon>Parmales</taxon>
        <taxon>Triparmaceae</taxon>
        <taxon>Triparma</taxon>
    </lineage>
</organism>
<feature type="coiled-coil region" evidence="9">
    <location>
        <begin position="504"/>
        <end position="538"/>
    </location>
</feature>
<evidence type="ECO:0000256" key="8">
    <source>
        <dbReference type="ARBA" id="ARBA00023212"/>
    </source>
</evidence>
<feature type="region of interest" description="Disordered" evidence="10">
    <location>
        <begin position="922"/>
        <end position="941"/>
    </location>
</feature>
<feature type="compositionally biased region" description="Polar residues" evidence="10">
    <location>
        <begin position="326"/>
        <end position="353"/>
    </location>
</feature>
<feature type="compositionally biased region" description="Low complexity" evidence="10">
    <location>
        <begin position="285"/>
        <end position="301"/>
    </location>
</feature>
<feature type="compositionally biased region" description="Basic and acidic residues" evidence="10">
    <location>
        <begin position="99"/>
        <end position="114"/>
    </location>
</feature>
<evidence type="ECO:0000256" key="9">
    <source>
        <dbReference type="SAM" id="Coils"/>
    </source>
</evidence>
<protein>
    <recommendedName>
        <fullName evidence="3">Centrosomal protein of 162 kDa</fullName>
    </recommendedName>
</protein>
<feature type="region of interest" description="Disordered" evidence="10">
    <location>
        <begin position="1"/>
        <end position="353"/>
    </location>
</feature>
<feature type="compositionally biased region" description="Low complexity" evidence="10">
    <location>
        <begin position="923"/>
        <end position="932"/>
    </location>
</feature>
<evidence type="ECO:0000256" key="1">
    <source>
        <dbReference type="ARBA" id="ARBA00004114"/>
    </source>
</evidence>